<feature type="domain" description="GFO/IDH/MocA-like oxidoreductase" evidence="4">
    <location>
        <begin position="135"/>
        <end position="254"/>
    </location>
</feature>
<evidence type="ECO:0000256" key="1">
    <source>
        <dbReference type="ARBA" id="ARBA00010928"/>
    </source>
</evidence>
<dbReference type="Gene3D" id="3.40.50.720">
    <property type="entry name" value="NAD(P)-binding Rossmann-like Domain"/>
    <property type="match status" value="1"/>
</dbReference>
<dbReference type="GO" id="GO:0000166">
    <property type="term" value="F:nucleotide binding"/>
    <property type="evidence" value="ECO:0007669"/>
    <property type="project" value="InterPro"/>
</dbReference>
<protein>
    <submittedName>
        <fullName evidence="5">Inositol 2-dehydrogenase</fullName>
        <ecNumber evidence="5">1.1.1.18</ecNumber>
    </submittedName>
</protein>
<comment type="caution">
    <text evidence="5">The sequence shown here is derived from an EMBL/GenBank/DDBJ whole genome shotgun (WGS) entry which is preliminary data.</text>
</comment>
<dbReference type="InterPro" id="IPR000683">
    <property type="entry name" value="Gfo/Idh/MocA-like_OxRdtase_N"/>
</dbReference>
<organism evidence="5 6">
    <name type="scientific">Ligilactobacillus ubinensis</name>
    <dbReference type="NCBI Taxonomy" id="2876789"/>
    <lineage>
        <taxon>Bacteria</taxon>
        <taxon>Bacillati</taxon>
        <taxon>Bacillota</taxon>
        <taxon>Bacilli</taxon>
        <taxon>Lactobacillales</taxon>
        <taxon>Lactobacillaceae</taxon>
        <taxon>Ligilactobacillus</taxon>
    </lineage>
</organism>
<dbReference type="InterPro" id="IPR055170">
    <property type="entry name" value="GFO_IDH_MocA-like_dom"/>
</dbReference>
<dbReference type="EC" id="1.1.1.18" evidence="5"/>
<evidence type="ECO:0000313" key="6">
    <source>
        <dbReference type="Proteomes" id="UP001139006"/>
    </source>
</evidence>
<dbReference type="Gene3D" id="3.30.360.10">
    <property type="entry name" value="Dihydrodipicolinate Reductase, domain 2"/>
    <property type="match status" value="1"/>
</dbReference>
<dbReference type="GO" id="GO:0050112">
    <property type="term" value="F:inositol 2-dehydrogenase (NAD+) activity"/>
    <property type="evidence" value="ECO:0007669"/>
    <property type="project" value="UniProtKB-EC"/>
</dbReference>
<dbReference type="Pfam" id="PF01408">
    <property type="entry name" value="GFO_IDH_MocA"/>
    <property type="match status" value="1"/>
</dbReference>
<keyword evidence="2 5" id="KW-0560">Oxidoreductase</keyword>
<dbReference type="Proteomes" id="UP001139006">
    <property type="component" value="Unassembled WGS sequence"/>
</dbReference>
<name>A0A9X2JMA8_9LACO</name>
<feature type="domain" description="Gfo/Idh/MocA-like oxidoreductase N-terminal" evidence="3">
    <location>
        <begin position="8"/>
        <end position="127"/>
    </location>
</feature>
<keyword evidence="6" id="KW-1185">Reference proteome</keyword>
<accession>A0A9X2JMA8</accession>
<evidence type="ECO:0000256" key="2">
    <source>
        <dbReference type="ARBA" id="ARBA00023002"/>
    </source>
</evidence>
<dbReference type="SUPFAM" id="SSF55347">
    <property type="entry name" value="Glyceraldehyde-3-phosphate dehydrogenase-like, C-terminal domain"/>
    <property type="match status" value="1"/>
</dbReference>
<comment type="similarity">
    <text evidence="1">Belongs to the Gfo/Idh/MocA family.</text>
</comment>
<dbReference type="AlphaFoldDB" id="A0A9X2JMA8"/>
<gene>
    <name evidence="5" type="primary">iolG</name>
    <name evidence="5" type="ORF">LB941_09085</name>
</gene>
<evidence type="ECO:0000259" key="3">
    <source>
        <dbReference type="Pfam" id="PF01408"/>
    </source>
</evidence>
<evidence type="ECO:0000259" key="4">
    <source>
        <dbReference type="Pfam" id="PF22725"/>
    </source>
</evidence>
<dbReference type="NCBIfam" id="TIGR04380">
    <property type="entry name" value="myo_inos_iolG"/>
    <property type="match status" value="1"/>
</dbReference>
<dbReference type="InterPro" id="IPR030827">
    <property type="entry name" value="Myo_inos_IolG"/>
</dbReference>
<dbReference type="Pfam" id="PF22725">
    <property type="entry name" value="GFO_IDH_MocA_C3"/>
    <property type="match status" value="1"/>
</dbReference>
<dbReference type="EMBL" id="JAIULA010000018">
    <property type="protein sequence ID" value="MCP0887490.1"/>
    <property type="molecule type" value="Genomic_DNA"/>
</dbReference>
<reference evidence="5 6" key="1">
    <citation type="journal article" date="2023" name="Int. J. Syst. Evol. Microbiol.">
        <title>Ligilactobacillus ubinensis sp. nov., a novel species isolated from the wild ferment of a durian fruit (Durio zibethinus).</title>
        <authorList>
            <person name="Heng Y.C."/>
            <person name="Menon N."/>
            <person name="Chen B."/>
            <person name="Loo B.Z.L."/>
            <person name="Wong G.W.J."/>
            <person name="Lim A.C.H."/>
            <person name="Silvaraju S."/>
            <person name="Kittelmann S."/>
        </authorList>
    </citation>
    <scope>NUCLEOTIDE SEQUENCE [LARGE SCALE GENOMIC DNA]</scope>
    <source>
        <strain evidence="5 6">WILCCON 0076</strain>
    </source>
</reference>
<evidence type="ECO:0000313" key="5">
    <source>
        <dbReference type="EMBL" id="MCP0887490.1"/>
    </source>
</evidence>
<dbReference type="InterPro" id="IPR036291">
    <property type="entry name" value="NAD(P)-bd_dom_sf"/>
</dbReference>
<dbReference type="RefSeq" id="WP_253361400.1">
    <property type="nucleotide sequence ID" value="NZ_JAIULA010000018.1"/>
</dbReference>
<dbReference type="PANTHER" id="PTHR42840">
    <property type="entry name" value="NAD(P)-BINDING ROSSMANN-FOLD SUPERFAMILY PROTEIN-RELATED"/>
    <property type="match status" value="1"/>
</dbReference>
<dbReference type="PANTHER" id="PTHR42840:SF3">
    <property type="entry name" value="BINDING ROSSMANN FOLD OXIDOREDUCTASE, PUTATIVE (AFU_ORTHOLOGUE AFUA_2G10240)-RELATED"/>
    <property type="match status" value="1"/>
</dbReference>
<proteinExistence type="inferred from homology"/>
<sequence>MDNNRLCVGLIGLGRQGHNHYNNLLTLSQIIKLKYVCDLKVDETWEREYSNIPVVTKDYFDVLNDPEVDAVVIVTSTNTHAQIIKDAALAGKHIFCEKPFSMDTNEDEIKDVLRIVKEKNVKLQMGFQRRVDPQFREIHENIISGKIGEPQIIKSTSRDPFVLDKELIKRIGTLPYDFTIHDLDLVRYMMNSNISEVYAKGGTLIDPTLKEIGDVDTIALVLQFENGTFGMIDNSRQAVYGYDQRIEVFGSEGMSKAENVSDSTVELFNKDNTKVANPLPIFTERFHQAYINEIVSFVDSVVNDKPVIADGVDAVMAERAAQAVEKSIKSGKSEKVDTVFEI</sequence>
<dbReference type="SUPFAM" id="SSF51735">
    <property type="entry name" value="NAD(P)-binding Rossmann-fold domains"/>
    <property type="match status" value="1"/>
</dbReference>